<keyword evidence="1" id="KW-0812">Transmembrane</keyword>
<proteinExistence type="predicted"/>
<keyword evidence="1" id="KW-0472">Membrane</keyword>
<evidence type="ECO:0000256" key="1">
    <source>
        <dbReference type="SAM" id="Phobius"/>
    </source>
</evidence>
<evidence type="ECO:0000313" key="2">
    <source>
        <dbReference type="EMBL" id="MBB4613220.1"/>
    </source>
</evidence>
<dbReference type="Proteomes" id="UP000538566">
    <property type="component" value="Unassembled WGS sequence"/>
</dbReference>
<keyword evidence="3" id="KW-1185">Reference proteome</keyword>
<evidence type="ECO:0000313" key="3">
    <source>
        <dbReference type="Proteomes" id="UP000538566"/>
    </source>
</evidence>
<dbReference type="AlphaFoldDB" id="A0A7W7EVG8"/>
<organism evidence="2 3">
    <name type="scientific">Novosphingobium taihuense</name>
    <dbReference type="NCBI Taxonomy" id="260085"/>
    <lineage>
        <taxon>Bacteria</taxon>
        <taxon>Pseudomonadati</taxon>
        <taxon>Pseudomonadota</taxon>
        <taxon>Alphaproteobacteria</taxon>
        <taxon>Sphingomonadales</taxon>
        <taxon>Sphingomonadaceae</taxon>
        <taxon>Novosphingobium</taxon>
    </lineage>
</organism>
<keyword evidence="1" id="KW-1133">Transmembrane helix</keyword>
<name>A0A7W7EVG8_9SPHN</name>
<accession>A0A7W7EVG8</accession>
<feature type="transmembrane region" description="Helical" evidence="1">
    <location>
        <begin position="28"/>
        <end position="50"/>
    </location>
</feature>
<protein>
    <submittedName>
        <fullName evidence="2">Uncharacterized protein</fullName>
    </submittedName>
</protein>
<reference evidence="2 3" key="1">
    <citation type="submission" date="2020-08" db="EMBL/GenBank/DDBJ databases">
        <title>Genomic Encyclopedia of Type Strains, Phase IV (KMG-IV): sequencing the most valuable type-strain genomes for metagenomic binning, comparative biology and taxonomic classification.</title>
        <authorList>
            <person name="Goeker M."/>
        </authorList>
    </citation>
    <scope>NUCLEOTIDE SEQUENCE [LARGE SCALE GENOMIC DNA]</scope>
    <source>
        <strain evidence="2 3">DSM 17507</strain>
    </source>
</reference>
<comment type="caution">
    <text evidence="2">The sequence shown here is derived from an EMBL/GenBank/DDBJ whole genome shotgun (WGS) entry which is preliminary data.</text>
</comment>
<dbReference type="EMBL" id="JACHOA010000002">
    <property type="protein sequence ID" value="MBB4613220.1"/>
    <property type="molecule type" value="Genomic_DNA"/>
</dbReference>
<dbReference type="RefSeq" id="WP_181447225.1">
    <property type="nucleotide sequence ID" value="NZ_JACHOA010000002.1"/>
</dbReference>
<sequence>MNDPLDHVHLSKEESELYRARQRSRNKVMGIVLGSLAILFFAISIVKIAAQVTGKH</sequence>
<gene>
    <name evidence="2" type="ORF">GGR37_001479</name>
</gene>